<dbReference type="PANTHER" id="PTHR20935:SF0">
    <property type="entry name" value="SERINE_THREONINE-PROTEIN PHOSPHATASE PGAM5, MITOCHONDRIAL"/>
    <property type="match status" value="1"/>
</dbReference>
<dbReference type="InterPro" id="IPR029033">
    <property type="entry name" value="His_PPase_superfam"/>
</dbReference>
<dbReference type="EMBL" id="CAFBMX010000010">
    <property type="protein sequence ID" value="CAB4941220.1"/>
    <property type="molecule type" value="Genomic_DNA"/>
</dbReference>
<name>A0A6J7JDE2_9ZZZZ</name>
<dbReference type="SUPFAM" id="SSF53254">
    <property type="entry name" value="Phosphoglycerate mutase-like"/>
    <property type="match status" value="1"/>
</dbReference>
<gene>
    <name evidence="2" type="ORF">UFOPK3674_01843</name>
</gene>
<dbReference type="GO" id="GO:0016787">
    <property type="term" value="F:hydrolase activity"/>
    <property type="evidence" value="ECO:0007669"/>
    <property type="project" value="UniProtKB-KW"/>
</dbReference>
<organism evidence="2">
    <name type="scientific">freshwater metagenome</name>
    <dbReference type="NCBI Taxonomy" id="449393"/>
    <lineage>
        <taxon>unclassified sequences</taxon>
        <taxon>metagenomes</taxon>
        <taxon>ecological metagenomes</taxon>
    </lineage>
</organism>
<evidence type="ECO:0000313" key="2">
    <source>
        <dbReference type="EMBL" id="CAB4941220.1"/>
    </source>
</evidence>
<sequence length="225" mass="23409">MPTLLLVRHGQASFGTADYDRLSELGHRQAEVVAQTLASRGTVVSRIVSGSLVRQRETAAPLAQALGLEPEIDAAWNEYDTDGILACHSGAGLRLEHGDDAPAVSNEAFQDVLDRALLDWVAAGETGPAPETWTGFAARVGGALERLCRELGPGETAVACTSGGALAAACSGLLESVSAFVPLQRVAVNAGITRVVSGRRGISLLSFNDHSHLEAAGGRGLVTFR</sequence>
<dbReference type="SMART" id="SM00855">
    <property type="entry name" value="PGAM"/>
    <property type="match status" value="1"/>
</dbReference>
<dbReference type="CDD" id="cd07067">
    <property type="entry name" value="HP_PGM_like"/>
    <property type="match status" value="1"/>
</dbReference>
<dbReference type="InterPro" id="IPR013078">
    <property type="entry name" value="His_Pase_superF_clade-1"/>
</dbReference>
<evidence type="ECO:0000256" key="1">
    <source>
        <dbReference type="ARBA" id="ARBA00022801"/>
    </source>
</evidence>
<dbReference type="Gene3D" id="3.40.50.1240">
    <property type="entry name" value="Phosphoglycerate mutase-like"/>
    <property type="match status" value="1"/>
</dbReference>
<reference evidence="2" key="1">
    <citation type="submission" date="2020-05" db="EMBL/GenBank/DDBJ databases">
        <authorList>
            <person name="Chiriac C."/>
            <person name="Salcher M."/>
            <person name="Ghai R."/>
            <person name="Kavagutti S V."/>
        </authorList>
    </citation>
    <scope>NUCLEOTIDE SEQUENCE</scope>
</reference>
<dbReference type="InterPro" id="IPR051021">
    <property type="entry name" value="Mito_Ser/Thr_phosphatase"/>
</dbReference>
<protein>
    <submittedName>
        <fullName evidence="2">Unannotated protein</fullName>
    </submittedName>
</protein>
<keyword evidence="1" id="KW-0378">Hydrolase</keyword>
<dbReference type="Pfam" id="PF00300">
    <property type="entry name" value="His_Phos_1"/>
    <property type="match status" value="1"/>
</dbReference>
<accession>A0A6J7JDE2</accession>
<dbReference type="AlphaFoldDB" id="A0A6J7JDE2"/>
<dbReference type="PANTHER" id="PTHR20935">
    <property type="entry name" value="PHOSPHOGLYCERATE MUTASE-RELATED"/>
    <property type="match status" value="1"/>
</dbReference>
<proteinExistence type="predicted"/>